<evidence type="ECO:0000256" key="1">
    <source>
        <dbReference type="ARBA" id="ARBA00009437"/>
    </source>
</evidence>
<feature type="compositionally biased region" description="Basic residues" evidence="6">
    <location>
        <begin position="349"/>
        <end position="359"/>
    </location>
</feature>
<evidence type="ECO:0000256" key="4">
    <source>
        <dbReference type="ARBA" id="ARBA00023159"/>
    </source>
</evidence>
<feature type="compositionally biased region" description="Low complexity" evidence="6">
    <location>
        <begin position="318"/>
        <end position="328"/>
    </location>
</feature>
<sequence>MDLKQLRTFREVADSGSLSRAADRLHLAQPALSRQIRLLEAEIGLPLFARHGRGMQLTEAGTALLERIDGPVRQLERAVEEVRGLAGAVAGQVALGMMPTIASVLAGPLARRVALDHPGLSLRIVEGYTGHLVEWVQRGVTDATLLYGPAPALHLRVTPLLIEEMVLVGAAGSGIGPEAVAFASLAGRRLVMPSRQHGLRRIVEAAAGRARIGLNVAFEADSFGVLKELVVSGIGEAVLPRSAIREEEAAGRLRSAPLVRPVPRRQVVLALPTDRAPSRAVALVLELLAQEVTVRAAAGDWHRMEGATAEAAPPPARSAPSRPMALAPAAPPPAPAGHPGPPPPSPAPGRRRTRRRSPD</sequence>
<dbReference type="PROSITE" id="PS50931">
    <property type="entry name" value="HTH_LYSR"/>
    <property type="match status" value="1"/>
</dbReference>
<name>A0A1G6PVA5_9PROT</name>
<keyword evidence="9" id="KW-1185">Reference proteome</keyword>
<dbReference type="InterPro" id="IPR036390">
    <property type="entry name" value="WH_DNA-bd_sf"/>
</dbReference>
<dbReference type="PANTHER" id="PTHR30293">
    <property type="entry name" value="TRANSCRIPTIONAL REGULATORY PROTEIN NAC-RELATED"/>
    <property type="match status" value="1"/>
</dbReference>
<keyword evidence="3 8" id="KW-0238">DNA-binding</keyword>
<evidence type="ECO:0000256" key="6">
    <source>
        <dbReference type="SAM" id="MobiDB-lite"/>
    </source>
</evidence>
<accession>A0A1G6PVA5</accession>
<feature type="region of interest" description="Disordered" evidence="6">
    <location>
        <begin position="307"/>
        <end position="359"/>
    </location>
</feature>
<dbReference type="SUPFAM" id="SSF53850">
    <property type="entry name" value="Periplasmic binding protein-like II"/>
    <property type="match status" value="1"/>
</dbReference>
<organism evidence="8 9">
    <name type="scientific">Belnapia rosea</name>
    <dbReference type="NCBI Taxonomy" id="938405"/>
    <lineage>
        <taxon>Bacteria</taxon>
        <taxon>Pseudomonadati</taxon>
        <taxon>Pseudomonadota</taxon>
        <taxon>Alphaproteobacteria</taxon>
        <taxon>Acetobacterales</taxon>
        <taxon>Roseomonadaceae</taxon>
        <taxon>Belnapia</taxon>
    </lineage>
</organism>
<dbReference type="InterPro" id="IPR005119">
    <property type="entry name" value="LysR_subst-bd"/>
</dbReference>
<dbReference type="InterPro" id="IPR036388">
    <property type="entry name" value="WH-like_DNA-bd_sf"/>
</dbReference>
<evidence type="ECO:0000256" key="5">
    <source>
        <dbReference type="ARBA" id="ARBA00023163"/>
    </source>
</evidence>
<proteinExistence type="inferred from homology"/>
<dbReference type="Gene3D" id="3.40.190.10">
    <property type="entry name" value="Periplasmic binding protein-like II"/>
    <property type="match status" value="2"/>
</dbReference>
<dbReference type="EMBL" id="FMZX01000002">
    <property type="protein sequence ID" value="SDC83901.1"/>
    <property type="molecule type" value="Genomic_DNA"/>
</dbReference>
<dbReference type="GO" id="GO:0003677">
    <property type="term" value="F:DNA binding"/>
    <property type="evidence" value="ECO:0007669"/>
    <property type="project" value="UniProtKB-KW"/>
</dbReference>
<dbReference type="SUPFAM" id="SSF46785">
    <property type="entry name" value="Winged helix' DNA-binding domain"/>
    <property type="match status" value="1"/>
</dbReference>
<dbReference type="Pfam" id="PF00126">
    <property type="entry name" value="HTH_1"/>
    <property type="match status" value="1"/>
</dbReference>
<evidence type="ECO:0000259" key="7">
    <source>
        <dbReference type="PROSITE" id="PS50931"/>
    </source>
</evidence>
<protein>
    <submittedName>
        <fullName evidence="8">DNA-binding transcriptional regulator, LysR family</fullName>
    </submittedName>
</protein>
<dbReference type="PRINTS" id="PR00039">
    <property type="entry name" value="HTHLYSR"/>
</dbReference>
<dbReference type="CDD" id="cd08433">
    <property type="entry name" value="PBP2_Nac"/>
    <property type="match status" value="1"/>
</dbReference>
<dbReference type="Pfam" id="PF03466">
    <property type="entry name" value="LysR_substrate"/>
    <property type="match status" value="1"/>
</dbReference>
<feature type="domain" description="HTH lysR-type" evidence="7">
    <location>
        <begin position="1"/>
        <end position="58"/>
    </location>
</feature>
<reference evidence="8 9" key="1">
    <citation type="submission" date="2016-10" db="EMBL/GenBank/DDBJ databases">
        <authorList>
            <person name="de Groot N.N."/>
        </authorList>
    </citation>
    <scope>NUCLEOTIDE SEQUENCE [LARGE SCALE GENOMIC DNA]</scope>
    <source>
        <strain evidence="8 9">CPCC 100156</strain>
    </source>
</reference>
<dbReference type="GO" id="GO:0003700">
    <property type="term" value="F:DNA-binding transcription factor activity"/>
    <property type="evidence" value="ECO:0007669"/>
    <property type="project" value="InterPro"/>
</dbReference>
<dbReference type="PANTHER" id="PTHR30293:SF0">
    <property type="entry name" value="NITROGEN ASSIMILATION REGULATORY PROTEIN NAC"/>
    <property type="match status" value="1"/>
</dbReference>
<dbReference type="STRING" id="938405.SAMN02927895_02255"/>
<dbReference type="FunFam" id="1.10.10.10:FF:000001">
    <property type="entry name" value="LysR family transcriptional regulator"/>
    <property type="match status" value="1"/>
</dbReference>
<dbReference type="GO" id="GO:2000142">
    <property type="term" value="P:regulation of DNA-templated transcription initiation"/>
    <property type="evidence" value="ECO:0007669"/>
    <property type="project" value="TreeGrafter"/>
</dbReference>
<dbReference type="InterPro" id="IPR000847">
    <property type="entry name" value="LysR_HTH_N"/>
</dbReference>
<evidence type="ECO:0000256" key="3">
    <source>
        <dbReference type="ARBA" id="ARBA00023125"/>
    </source>
</evidence>
<evidence type="ECO:0000313" key="8">
    <source>
        <dbReference type="EMBL" id="SDC83901.1"/>
    </source>
</evidence>
<keyword evidence="2" id="KW-0805">Transcription regulation</keyword>
<evidence type="ECO:0000256" key="2">
    <source>
        <dbReference type="ARBA" id="ARBA00023015"/>
    </source>
</evidence>
<dbReference type="Proteomes" id="UP000198925">
    <property type="component" value="Unassembled WGS sequence"/>
</dbReference>
<evidence type="ECO:0000313" key="9">
    <source>
        <dbReference type="Proteomes" id="UP000198925"/>
    </source>
</evidence>
<keyword evidence="4" id="KW-0010">Activator</keyword>
<gene>
    <name evidence="8" type="ORF">SAMN04487779_1002528</name>
</gene>
<keyword evidence="5" id="KW-0804">Transcription</keyword>
<dbReference type="AlphaFoldDB" id="A0A1G6PVA5"/>
<feature type="compositionally biased region" description="Pro residues" evidence="6">
    <location>
        <begin position="329"/>
        <end position="347"/>
    </location>
</feature>
<dbReference type="OrthoDB" id="8479357at2"/>
<dbReference type="Gene3D" id="1.10.10.10">
    <property type="entry name" value="Winged helix-like DNA-binding domain superfamily/Winged helix DNA-binding domain"/>
    <property type="match status" value="1"/>
</dbReference>
<comment type="similarity">
    <text evidence="1">Belongs to the LysR transcriptional regulatory family.</text>
</comment>